<protein>
    <submittedName>
        <fullName evidence="2">Uncharacterized protein</fullName>
    </submittedName>
</protein>
<dbReference type="Proteomes" id="UP000078237">
    <property type="component" value="Unassembled WGS sequence"/>
</dbReference>
<comment type="caution">
    <text evidence="2">The sequence shown here is derived from an EMBL/GenBank/DDBJ whole genome shotgun (WGS) entry which is preliminary data.</text>
</comment>
<proteinExistence type="predicted"/>
<evidence type="ECO:0000313" key="3">
    <source>
        <dbReference type="Proteomes" id="UP000078237"/>
    </source>
</evidence>
<keyword evidence="3" id="KW-1185">Reference proteome</keyword>
<evidence type="ECO:0000256" key="1">
    <source>
        <dbReference type="SAM" id="MobiDB-lite"/>
    </source>
</evidence>
<feature type="compositionally biased region" description="Basic and acidic residues" evidence="1">
    <location>
        <begin position="213"/>
        <end position="226"/>
    </location>
</feature>
<dbReference type="AlphaFoldDB" id="A0A175VUV1"/>
<reference evidence="2 3" key="1">
    <citation type="journal article" date="2016" name="Genome Announc.">
        <title>Genome Sequence of Madurella mycetomatis mm55, Isolated from a Human Mycetoma Case in Sudan.</title>
        <authorList>
            <person name="Smit S."/>
            <person name="Derks M.F."/>
            <person name="Bervoets S."/>
            <person name="Fahal A."/>
            <person name="van Leeuwen W."/>
            <person name="van Belkum A."/>
            <person name="van de Sande W.W."/>
        </authorList>
    </citation>
    <scope>NUCLEOTIDE SEQUENCE [LARGE SCALE GENOMIC DNA]</scope>
    <source>
        <strain evidence="3">mm55</strain>
    </source>
</reference>
<feature type="compositionally biased region" description="Basic and acidic residues" evidence="1">
    <location>
        <begin position="172"/>
        <end position="187"/>
    </location>
</feature>
<dbReference type="OrthoDB" id="5296at2759"/>
<gene>
    <name evidence="2" type="ORF">MMYC01_208989</name>
</gene>
<dbReference type="EMBL" id="LCTW02000290">
    <property type="protein sequence ID" value="KXX75163.1"/>
    <property type="molecule type" value="Genomic_DNA"/>
</dbReference>
<name>A0A175VUV1_9PEZI</name>
<sequence length="925" mass="104347">MVEQDDIHSLLQTGSWRTSRSRSPNPHDLPRRAYQSPRSNIGVPRSAEPAAYRKRPPPPSVEDEQESLAKEHLGSAPSATSDEEPKHRGDIDQQPILLLVHEHNPERRFVIVPNAGGQDAPAVAKERYQANTCRKYVLVTPEKTAKDDKEEEEAMDSDKNGKTPGLGRRKSHQDLPRLTTDLEHTEPAEPSIRRSSSRRGRGKPIVDQEPQDYPERRERTGLRLQDDEFLSPAAVRQTAGRRDRAYWDFNAETSGRAGRSPSSRRHGGIEVSDRRRPHHSPSGYPSAPAGHQRASSTTSMPIRDGPPPERPSSFAQPYGLSDPAEIFAYMSPGDDFNTGRQDRDDSPRRRTRSSNSPPYPRGAREMPGPSPNRRRQARLGTRDREGYSSDEGYRERRSDRVERPYAMRSALEPEYPSLLSPDQLRQPTAKLEPPFPSLEPSQASQFADSSLSRSPRSSTFPADKSRQHGGRSASPSPPTSTSPSRRQIRSNTGAQHNLHSRDASVTSLSNGSGSLPLPVATSLGRTNGAESRPLPGQAASLARQESMDLKSPVPYWQLDERDDADNHATPSIGRYSEDVKKGALPELPDCRWKRPIVVGSRPGSDQFRTLKRTENFTVCPDCYEAVFENTEFQHQFGPNPARPGDQLVSCDFGSSHWYRIAYLMTLKHRHPDLRLLQGVASVAARCQPCGGSQVVTRTWYSMMGPTSRHPIQSFNVCLSCARTIEALLPNLAGVFVPLDSHEPTKGICELHFTPERKRFWEYFELMEATSDEALRRRTAPDVAELADRVREVSLIEECLRNTPVPNRTWHVMQKIPEFTVCEACFDDVVWPMVENEDSDVPRNFYKGRQLRQLAACQLYSKRMREVFLVASQYNDFNYLASHVRERLRILAEIRARYNELQQEDQDDPNVQDELAALARTFKEVE</sequence>
<evidence type="ECO:0000313" key="2">
    <source>
        <dbReference type="EMBL" id="KXX75163.1"/>
    </source>
</evidence>
<feature type="region of interest" description="Disordered" evidence="1">
    <location>
        <begin position="1"/>
        <end position="100"/>
    </location>
</feature>
<dbReference type="VEuPathDB" id="FungiDB:MMYC01_208989"/>
<feature type="compositionally biased region" description="Low complexity" evidence="1">
    <location>
        <begin position="507"/>
        <end position="518"/>
    </location>
</feature>
<accession>A0A175VUV1</accession>
<feature type="compositionally biased region" description="Basic and acidic residues" evidence="1">
    <location>
        <begin position="380"/>
        <end position="405"/>
    </location>
</feature>
<feature type="compositionally biased region" description="Polar residues" evidence="1">
    <location>
        <begin position="439"/>
        <end position="448"/>
    </location>
</feature>
<organism evidence="2 3">
    <name type="scientific">Madurella mycetomatis</name>
    <dbReference type="NCBI Taxonomy" id="100816"/>
    <lineage>
        <taxon>Eukaryota</taxon>
        <taxon>Fungi</taxon>
        <taxon>Dikarya</taxon>
        <taxon>Ascomycota</taxon>
        <taxon>Pezizomycotina</taxon>
        <taxon>Sordariomycetes</taxon>
        <taxon>Sordariomycetidae</taxon>
        <taxon>Sordariales</taxon>
        <taxon>Sordariales incertae sedis</taxon>
        <taxon>Madurella</taxon>
    </lineage>
</organism>
<dbReference type="STRING" id="100816.A0A175VUV1"/>
<feature type="compositionally biased region" description="Polar residues" evidence="1">
    <location>
        <begin position="10"/>
        <end position="24"/>
    </location>
</feature>
<feature type="compositionally biased region" description="Low complexity" evidence="1">
    <location>
        <begin position="449"/>
        <end position="458"/>
    </location>
</feature>
<feature type="region of interest" description="Disordered" evidence="1">
    <location>
        <begin position="137"/>
        <end position="546"/>
    </location>
</feature>